<comment type="subcellular location">
    <subcellularLocation>
        <location evidence="1">Cell membrane</location>
        <topology evidence="1">Multi-pass membrane protein</topology>
    </subcellularLocation>
</comment>
<keyword evidence="11 12" id="KW-0472">Membrane</keyword>
<evidence type="ECO:0000256" key="5">
    <source>
        <dbReference type="ARBA" id="ARBA00022617"/>
    </source>
</evidence>
<accession>A0ABT7QQL5</accession>
<evidence type="ECO:0000313" key="15">
    <source>
        <dbReference type="Proteomes" id="UP001169066"/>
    </source>
</evidence>
<dbReference type="PANTHER" id="PTHR30485:SF0">
    <property type="entry name" value="NI_FE-HYDROGENASE 1 B-TYPE CYTOCHROME SUBUNIT-RELATED"/>
    <property type="match status" value="1"/>
</dbReference>
<keyword evidence="8" id="KW-0249">Electron transport</keyword>
<evidence type="ECO:0000256" key="4">
    <source>
        <dbReference type="ARBA" id="ARBA00022475"/>
    </source>
</evidence>
<comment type="similarity">
    <text evidence="2">Belongs to the HupC/HyaC/HydC family.</text>
</comment>
<feature type="transmembrane region" description="Helical" evidence="12">
    <location>
        <begin position="63"/>
        <end position="83"/>
    </location>
</feature>
<evidence type="ECO:0000256" key="2">
    <source>
        <dbReference type="ARBA" id="ARBA00008622"/>
    </source>
</evidence>
<evidence type="ECO:0000256" key="12">
    <source>
        <dbReference type="SAM" id="Phobius"/>
    </source>
</evidence>
<dbReference type="InterPro" id="IPR011577">
    <property type="entry name" value="Cyt_b561_bac/Ni-Hgenase"/>
</dbReference>
<dbReference type="Pfam" id="PF01292">
    <property type="entry name" value="Ni_hydr_CYTB"/>
    <property type="match status" value="1"/>
</dbReference>
<evidence type="ECO:0000256" key="9">
    <source>
        <dbReference type="ARBA" id="ARBA00022989"/>
    </source>
</evidence>
<keyword evidence="10" id="KW-0408">Iron</keyword>
<dbReference type="InterPro" id="IPR051542">
    <property type="entry name" value="Hydrogenase_cytochrome"/>
</dbReference>
<feature type="transmembrane region" description="Helical" evidence="12">
    <location>
        <begin position="22"/>
        <end position="42"/>
    </location>
</feature>
<dbReference type="EMBL" id="JAQIBC010000002">
    <property type="protein sequence ID" value="MDM5263379.1"/>
    <property type="molecule type" value="Genomic_DNA"/>
</dbReference>
<keyword evidence="3" id="KW-0813">Transport</keyword>
<reference evidence="14" key="1">
    <citation type="submission" date="2023-01" db="EMBL/GenBank/DDBJ databases">
        <title>Sulfurovum sp. XTW-4 genome assembly.</title>
        <authorList>
            <person name="Wang J."/>
        </authorList>
    </citation>
    <scope>NUCLEOTIDE SEQUENCE</scope>
    <source>
        <strain evidence="14">XTW-4</strain>
    </source>
</reference>
<feature type="domain" description="Cytochrome b561 bacterial/Ni-hydrogenase" evidence="13">
    <location>
        <begin position="15"/>
        <end position="218"/>
    </location>
</feature>
<feature type="transmembrane region" description="Helical" evidence="12">
    <location>
        <begin position="184"/>
        <end position="205"/>
    </location>
</feature>
<protein>
    <submittedName>
        <fullName evidence="14">Ni/Fe-hydrogenase, b-type cytochrome subunit</fullName>
    </submittedName>
</protein>
<name>A0ABT7QQL5_9BACT</name>
<dbReference type="Proteomes" id="UP001169066">
    <property type="component" value="Unassembled WGS sequence"/>
</dbReference>
<keyword evidence="6 12" id="KW-0812">Transmembrane</keyword>
<dbReference type="PANTHER" id="PTHR30485">
    <property type="entry name" value="NI/FE-HYDROGENASE 1 B-TYPE CYTOCHROME SUBUNIT"/>
    <property type="match status" value="1"/>
</dbReference>
<dbReference type="PRINTS" id="PR00161">
    <property type="entry name" value="NIHGNASECYTB"/>
</dbReference>
<dbReference type="InterPro" id="IPR000516">
    <property type="entry name" value="Ni-dep_Hydgase_cyt-B"/>
</dbReference>
<evidence type="ECO:0000256" key="7">
    <source>
        <dbReference type="ARBA" id="ARBA00022723"/>
    </source>
</evidence>
<dbReference type="NCBIfam" id="TIGR02125">
    <property type="entry name" value="CytB-hydogenase"/>
    <property type="match status" value="1"/>
</dbReference>
<evidence type="ECO:0000256" key="10">
    <source>
        <dbReference type="ARBA" id="ARBA00023004"/>
    </source>
</evidence>
<evidence type="ECO:0000256" key="3">
    <source>
        <dbReference type="ARBA" id="ARBA00022448"/>
    </source>
</evidence>
<dbReference type="Gene3D" id="1.20.950.20">
    <property type="entry name" value="Transmembrane di-heme cytochromes, Chain C"/>
    <property type="match status" value="1"/>
</dbReference>
<evidence type="ECO:0000256" key="1">
    <source>
        <dbReference type="ARBA" id="ARBA00004651"/>
    </source>
</evidence>
<evidence type="ECO:0000256" key="6">
    <source>
        <dbReference type="ARBA" id="ARBA00022692"/>
    </source>
</evidence>
<dbReference type="SUPFAM" id="SSF81342">
    <property type="entry name" value="Transmembrane di-heme cytochromes"/>
    <property type="match status" value="1"/>
</dbReference>
<comment type="caution">
    <text evidence="14">The sequence shown here is derived from an EMBL/GenBank/DDBJ whole genome shotgun (WGS) entry which is preliminary data.</text>
</comment>
<keyword evidence="15" id="KW-1185">Reference proteome</keyword>
<sequence>MKKPEEYIIEHPDFVYSWGNRILHWIRALVVTGLIITGFYLAHPFILSEGSTDKLLYGKWAMWHFILGFVLISSGLLRIYLFFFGPDSNGELRSLRDVFSLKSWLVALKSYFFFGELRKIGLYGPLQFFTYFIITLLVITASLTGLILYVHVYHQGIGGLLYDSMRVVEAWFGGLASVRFIHHITMWGFLVFIPIHIYMVIWSAIRFKHAALDVMFTGYDYHLKKEQLESQSEEKDKK</sequence>
<organism evidence="14 15">
    <name type="scientific">Sulfurovum xiamenensis</name>
    <dbReference type="NCBI Taxonomy" id="3019066"/>
    <lineage>
        <taxon>Bacteria</taxon>
        <taxon>Pseudomonadati</taxon>
        <taxon>Campylobacterota</taxon>
        <taxon>Epsilonproteobacteria</taxon>
        <taxon>Campylobacterales</taxon>
        <taxon>Sulfurovaceae</taxon>
        <taxon>Sulfurovum</taxon>
    </lineage>
</organism>
<dbReference type="RefSeq" id="WP_008242793.1">
    <property type="nucleotide sequence ID" value="NZ_JAQIBC010000002.1"/>
</dbReference>
<keyword evidence="7" id="KW-0479">Metal-binding</keyword>
<evidence type="ECO:0000256" key="8">
    <source>
        <dbReference type="ARBA" id="ARBA00022982"/>
    </source>
</evidence>
<keyword evidence="9 12" id="KW-1133">Transmembrane helix</keyword>
<feature type="transmembrane region" description="Helical" evidence="12">
    <location>
        <begin position="129"/>
        <end position="152"/>
    </location>
</feature>
<proteinExistence type="inferred from homology"/>
<evidence type="ECO:0000256" key="11">
    <source>
        <dbReference type="ARBA" id="ARBA00023136"/>
    </source>
</evidence>
<keyword evidence="5" id="KW-0349">Heme</keyword>
<evidence type="ECO:0000259" key="13">
    <source>
        <dbReference type="Pfam" id="PF01292"/>
    </source>
</evidence>
<evidence type="ECO:0000313" key="14">
    <source>
        <dbReference type="EMBL" id="MDM5263379.1"/>
    </source>
</evidence>
<keyword evidence="4" id="KW-1003">Cell membrane</keyword>
<dbReference type="InterPro" id="IPR016174">
    <property type="entry name" value="Di-haem_cyt_TM"/>
</dbReference>
<gene>
    <name evidence="14" type="primary">cybH</name>
    <name evidence="14" type="ORF">PF327_04140</name>
</gene>